<reference evidence="2 3" key="1">
    <citation type="submission" date="2019-09" db="EMBL/GenBank/DDBJ databases">
        <title>Mumia zhuanghuii sp. nov. isolated from the intestinal contents of plateau pika (Ochotona curzoniae) in the Qinghai-Tibet plateau of China.</title>
        <authorList>
            <person name="Tian Z."/>
        </authorList>
    </citation>
    <scope>NUCLEOTIDE SEQUENCE [LARGE SCALE GENOMIC DNA]</scope>
    <source>
        <strain evidence="3">350</strain>
    </source>
</reference>
<accession>A0A5Q6RXI0</accession>
<dbReference type="EMBL" id="VDFQ02000003">
    <property type="protein sequence ID" value="KAA1422748.1"/>
    <property type="molecule type" value="Genomic_DNA"/>
</dbReference>
<dbReference type="Gene3D" id="3.90.190.10">
    <property type="entry name" value="Protein tyrosine phosphatase superfamily"/>
    <property type="match status" value="1"/>
</dbReference>
<evidence type="ECO:0000259" key="1">
    <source>
        <dbReference type="PROSITE" id="PS50056"/>
    </source>
</evidence>
<dbReference type="InterPro" id="IPR016130">
    <property type="entry name" value="Tyr_Pase_AS"/>
</dbReference>
<comment type="caution">
    <text evidence="2">The sequence shown here is derived from an EMBL/GenBank/DDBJ whole genome shotgun (WGS) entry which is preliminary data.</text>
</comment>
<dbReference type="Proteomes" id="UP000307768">
    <property type="component" value="Unassembled WGS sequence"/>
</dbReference>
<dbReference type="InterPro" id="IPR000387">
    <property type="entry name" value="Tyr_Pase_dom"/>
</dbReference>
<evidence type="ECO:0000313" key="2">
    <source>
        <dbReference type="EMBL" id="KAA1422748.1"/>
    </source>
</evidence>
<evidence type="ECO:0000313" key="3">
    <source>
        <dbReference type="Proteomes" id="UP000307768"/>
    </source>
</evidence>
<protein>
    <submittedName>
        <fullName evidence="2">Tyrosine-protein phosphatase</fullName>
    </submittedName>
</protein>
<dbReference type="GO" id="GO:0004721">
    <property type="term" value="F:phosphoprotein phosphatase activity"/>
    <property type="evidence" value="ECO:0007669"/>
    <property type="project" value="InterPro"/>
</dbReference>
<sequence>MSEATLVPNLRDLGGLPTEDGAATSYGVLFRSAMPSADDRGLDGVAWPPSLVLDLRSSAESGPDHPLAVAGSTVRQISLLEALRPDGPQSASPEIVARMATGGLEALYLGMLEVARAELAQVATLVADHDGATLLHCAAGKDRTGVAVAMLLRTAGVERDAVVKDYLATGASMDAVLQRLRLAPPMDVSRPAPRSYLAIPQEAIDAVLDVWDAHPGGTAGWLHDAGAESAVIDRVRERLVG</sequence>
<feature type="domain" description="Tyrosine specific protein phosphatases" evidence="1">
    <location>
        <begin position="109"/>
        <end position="195"/>
    </location>
</feature>
<organism evidence="2 3">
    <name type="scientific">Mumia zhuanghuii</name>
    <dbReference type="NCBI Taxonomy" id="2585211"/>
    <lineage>
        <taxon>Bacteria</taxon>
        <taxon>Bacillati</taxon>
        <taxon>Actinomycetota</taxon>
        <taxon>Actinomycetes</taxon>
        <taxon>Propionibacteriales</taxon>
        <taxon>Nocardioidaceae</taxon>
        <taxon>Mumia</taxon>
    </lineage>
</organism>
<dbReference type="PROSITE" id="PS00383">
    <property type="entry name" value="TYR_PHOSPHATASE_1"/>
    <property type="match status" value="1"/>
</dbReference>
<name>A0A5Q6RXI0_9ACTN</name>
<proteinExistence type="predicted"/>
<dbReference type="AlphaFoldDB" id="A0A5Q6RXI0"/>
<dbReference type="PROSITE" id="PS50056">
    <property type="entry name" value="TYR_PHOSPHATASE_2"/>
    <property type="match status" value="1"/>
</dbReference>
<dbReference type="Pfam" id="PF13350">
    <property type="entry name" value="Y_phosphatase3"/>
    <property type="match status" value="1"/>
</dbReference>
<dbReference type="OrthoDB" id="1188001at2"/>
<gene>
    <name evidence="2" type="ORF">FE697_011315</name>
</gene>
<dbReference type="SUPFAM" id="SSF52799">
    <property type="entry name" value="(Phosphotyrosine protein) phosphatases II"/>
    <property type="match status" value="1"/>
</dbReference>
<dbReference type="InterPro" id="IPR029021">
    <property type="entry name" value="Prot-tyrosine_phosphatase-like"/>
</dbReference>
<dbReference type="RefSeq" id="WP_149769698.1">
    <property type="nucleotide sequence ID" value="NZ_VDFQ02000003.1"/>
</dbReference>
<dbReference type="InterPro" id="IPR026893">
    <property type="entry name" value="Tyr/Ser_Pase_IphP-type"/>
</dbReference>